<comment type="caution">
    <text evidence="11">The sequence shown here is derived from an EMBL/GenBank/DDBJ whole genome shotgun (WGS) entry which is preliminary data.</text>
</comment>
<dbReference type="OrthoDB" id="9792439at2"/>
<dbReference type="InterPro" id="IPR037682">
    <property type="entry name" value="TonB_C"/>
</dbReference>
<comment type="subcellular location">
    <subcellularLocation>
        <location evidence="1">Cell inner membrane</location>
        <topology evidence="1">Single-pass membrane protein</topology>
        <orientation evidence="1">Periplasmic side</orientation>
    </subcellularLocation>
</comment>
<gene>
    <name evidence="11" type="ORF">Y882_07665</name>
</gene>
<dbReference type="Pfam" id="PF03544">
    <property type="entry name" value="TonB_C"/>
    <property type="match status" value="1"/>
</dbReference>
<evidence type="ECO:0000256" key="8">
    <source>
        <dbReference type="ARBA" id="ARBA00022989"/>
    </source>
</evidence>
<dbReference type="PATRIC" id="fig|1440762.4.peg.1018"/>
<feature type="domain" description="TonB C-terminal" evidence="10">
    <location>
        <begin position="126"/>
        <end position="219"/>
    </location>
</feature>
<dbReference type="SUPFAM" id="SSF74653">
    <property type="entry name" value="TolA/TonB C-terminal domain"/>
    <property type="match status" value="1"/>
</dbReference>
<evidence type="ECO:0000256" key="6">
    <source>
        <dbReference type="ARBA" id="ARBA00022692"/>
    </source>
</evidence>
<evidence type="ECO:0000256" key="2">
    <source>
        <dbReference type="ARBA" id="ARBA00006555"/>
    </source>
</evidence>
<name>A0A0G9H4U2_9GAMM</name>
<dbReference type="GO" id="GO:0055085">
    <property type="term" value="P:transmembrane transport"/>
    <property type="evidence" value="ECO:0007669"/>
    <property type="project" value="InterPro"/>
</dbReference>
<keyword evidence="7" id="KW-0653">Protein transport</keyword>
<dbReference type="GO" id="GO:0098797">
    <property type="term" value="C:plasma membrane protein complex"/>
    <property type="evidence" value="ECO:0007669"/>
    <property type="project" value="TreeGrafter"/>
</dbReference>
<dbReference type="Proteomes" id="UP000035481">
    <property type="component" value="Unassembled WGS sequence"/>
</dbReference>
<evidence type="ECO:0000256" key="5">
    <source>
        <dbReference type="ARBA" id="ARBA00022519"/>
    </source>
</evidence>
<reference evidence="11 12" key="1">
    <citation type="journal article" date="2015" name="Antonie Van Leeuwenhoek">
        <title>A phylogenomic and molecular marker based taxonomic framework for the order Xanthomonadales: proposal to transfer the families Algiphilaceae and Solimonadaceae to the order Nevskiales ord. nov. and to create a new family within the order Xanthomonadales, the family Rhodanobacteraceae fam. nov., containing the genus Rhodanobacter and its closest relatives.</title>
        <authorList>
            <person name="Naushad S."/>
            <person name="Adeolu M."/>
            <person name="Wong S."/>
            <person name="Sohail M."/>
            <person name="Schellhorn H.E."/>
            <person name="Gupta R.S."/>
        </authorList>
    </citation>
    <scope>NUCLEOTIDE SEQUENCE [LARGE SCALE GENOMIC DNA]</scope>
    <source>
        <strain evidence="11 12">DSM 16301</strain>
    </source>
</reference>
<evidence type="ECO:0000313" key="11">
    <source>
        <dbReference type="EMBL" id="KLD64224.1"/>
    </source>
</evidence>
<keyword evidence="3" id="KW-0813">Transport</keyword>
<comment type="similarity">
    <text evidence="2">Belongs to the TonB family.</text>
</comment>
<dbReference type="AlphaFoldDB" id="A0A0G9H4U2"/>
<dbReference type="GO" id="GO:0015031">
    <property type="term" value="P:protein transport"/>
    <property type="evidence" value="ECO:0007669"/>
    <property type="project" value="UniProtKB-KW"/>
</dbReference>
<keyword evidence="4" id="KW-1003">Cell membrane</keyword>
<dbReference type="RefSeq" id="WP_046971290.1">
    <property type="nucleotide sequence ID" value="NZ_JPLA01000020.1"/>
</dbReference>
<dbReference type="PANTHER" id="PTHR33446:SF2">
    <property type="entry name" value="PROTEIN TONB"/>
    <property type="match status" value="1"/>
</dbReference>
<dbReference type="Gene3D" id="3.30.1150.10">
    <property type="match status" value="1"/>
</dbReference>
<keyword evidence="8" id="KW-1133">Transmembrane helix</keyword>
<organism evidence="11 12">
    <name type="scientific">Dyella japonica DSM 16301</name>
    <dbReference type="NCBI Taxonomy" id="1440762"/>
    <lineage>
        <taxon>Bacteria</taxon>
        <taxon>Pseudomonadati</taxon>
        <taxon>Pseudomonadota</taxon>
        <taxon>Gammaproteobacteria</taxon>
        <taxon>Lysobacterales</taxon>
        <taxon>Rhodanobacteraceae</taxon>
        <taxon>Dyella</taxon>
    </lineage>
</organism>
<protein>
    <submittedName>
        <fullName evidence="11">Energy transducer TonB</fullName>
    </submittedName>
</protein>
<evidence type="ECO:0000256" key="3">
    <source>
        <dbReference type="ARBA" id="ARBA00022448"/>
    </source>
</evidence>
<keyword evidence="9" id="KW-0472">Membrane</keyword>
<dbReference type="InterPro" id="IPR006260">
    <property type="entry name" value="TonB/TolA_C"/>
</dbReference>
<evidence type="ECO:0000256" key="4">
    <source>
        <dbReference type="ARBA" id="ARBA00022475"/>
    </source>
</evidence>
<proteinExistence type="inferred from homology"/>
<dbReference type="EMBL" id="JPLA01000020">
    <property type="protein sequence ID" value="KLD64224.1"/>
    <property type="molecule type" value="Genomic_DNA"/>
</dbReference>
<evidence type="ECO:0000256" key="1">
    <source>
        <dbReference type="ARBA" id="ARBA00004383"/>
    </source>
</evidence>
<sequence length="219" mass="23627">MSSASLAVPRHAQPDHVRIAAMSVAIALNLAALLALMRPMAPQLAEQVQRIATTPISWITPKKEVPPPPQIELKKLVQPKTVPHPQALTHPLPLTPPVVNTTDDGTVPAPLVPPTIAPPTTDVTSAPVEATLAYRATPLKYPAQALHSRLQGQVILKVLVDENGVPQEVAIEQSSGYTLLDRSAREQVLKGWKFEPAVVNGRAVRAWARVPVTFNLNEL</sequence>
<evidence type="ECO:0000256" key="7">
    <source>
        <dbReference type="ARBA" id="ARBA00022927"/>
    </source>
</evidence>
<evidence type="ECO:0000256" key="9">
    <source>
        <dbReference type="ARBA" id="ARBA00023136"/>
    </source>
</evidence>
<keyword evidence="5" id="KW-0997">Cell inner membrane</keyword>
<evidence type="ECO:0000313" key="12">
    <source>
        <dbReference type="Proteomes" id="UP000035481"/>
    </source>
</evidence>
<dbReference type="InterPro" id="IPR051045">
    <property type="entry name" value="TonB-dependent_transducer"/>
</dbReference>
<evidence type="ECO:0000259" key="10">
    <source>
        <dbReference type="PROSITE" id="PS52015"/>
    </source>
</evidence>
<dbReference type="GO" id="GO:0031992">
    <property type="term" value="F:energy transducer activity"/>
    <property type="evidence" value="ECO:0007669"/>
    <property type="project" value="TreeGrafter"/>
</dbReference>
<dbReference type="PANTHER" id="PTHR33446">
    <property type="entry name" value="PROTEIN TONB-RELATED"/>
    <property type="match status" value="1"/>
</dbReference>
<accession>A0A0G9H4U2</accession>
<keyword evidence="6" id="KW-0812">Transmembrane</keyword>
<dbReference type="NCBIfam" id="TIGR01352">
    <property type="entry name" value="tonB_Cterm"/>
    <property type="match status" value="1"/>
</dbReference>
<dbReference type="PROSITE" id="PS52015">
    <property type="entry name" value="TONB_CTD"/>
    <property type="match status" value="1"/>
</dbReference>
<dbReference type="STRING" id="1440762.Y882_07665"/>